<feature type="transmembrane region" description="Helical" evidence="1">
    <location>
        <begin position="200"/>
        <end position="219"/>
    </location>
</feature>
<keyword evidence="1" id="KW-0812">Transmembrane</keyword>
<dbReference type="OrthoDB" id="9814843at2"/>
<dbReference type="AlphaFoldDB" id="A0A5B8FHL2"/>
<accession>A0A5B8FHL2</accession>
<gene>
    <name evidence="2" type="ORF">FDP22_10460</name>
</gene>
<dbReference type="PANTHER" id="PTHR47755:SF1">
    <property type="entry name" value="CELL DIVISION PROTEIN FTSX"/>
    <property type="match status" value="1"/>
</dbReference>
<dbReference type="GO" id="GO:0051301">
    <property type="term" value="P:cell division"/>
    <property type="evidence" value="ECO:0007669"/>
    <property type="project" value="UniProtKB-KW"/>
</dbReference>
<keyword evidence="3" id="KW-1185">Reference proteome</keyword>
<keyword evidence="1" id="KW-0472">Membrane</keyword>
<keyword evidence="2" id="KW-0132">Cell division</keyword>
<dbReference type="GO" id="GO:0005886">
    <property type="term" value="C:plasma membrane"/>
    <property type="evidence" value="ECO:0007669"/>
    <property type="project" value="UniProtKB-SubCell"/>
</dbReference>
<dbReference type="Proteomes" id="UP000305888">
    <property type="component" value="Chromosome"/>
</dbReference>
<keyword evidence="1" id="KW-1133">Transmembrane helix</keyword>
<reference evidence="2 3" key="1">
    <citation type="submission" date="2019-06" db="EMBL/GenBank/DDBJ databases">
        <title>Genome sequence of Rhodobacteraceae bacterium D4M1.</title>
        <authorList>
            <person name="Cao J."/>
        </authorList>
    </citation>
    <scope>NUCLEOTIDE SEQUENCE [LARGE SCALE GENOMIC DNA]</scope>
    <source>
        <strain evidence="2 3">D4M1</strain>
    </source>
</reference>
<evidence type="ECO:0000313" key="3">
    <source>
        <dbReference type="Proteomes" id="UP000305888"/>
    </source>
</evidence>
<feature type="transmembrane region" description="Helical" evidence="1">
    <location>
        <begin position="231"/>
        <end position="249"/>
    </location>
</feature>
<dbReference type="PANTHER" id="PTHR47755">
    <property type="entry name" value="CELL DIVISION PROTEIN FTSX"/>
    <property type="match status" value="1"/>
</dbReference>
<keyword evidence="2" id="KW-0131">Cell cycle</keyword>
<dbReference type="RefSeq" id="WP_138572712.1">
    <property type="nucleotide sequence ID" value="NZ_CP040818.1"/>
</dbReference>
<proteinExistence type="predicted"/>
<organism evidence="2 3">
    <name type="scientific">Paroceanicella profunda</name>
    <dbReference type="NCBI Taxonomy" id="2579971"/>
    <lineage>
        <taxon>Bacteria</taxon>
        <taxon>Pseudomonadati</taxon>
        <taxon>Pseudomonadota</taxon>
        <taxon>Alphaproteobacteria</taxon>
        <taxon>Rhodobacterales</taxon>
        <taxon>Paracoccaceae</taxon>
        <taxon>Paroceanicella</taxon>
    </lineage>
</organism>
<feature type="transmembrane region" description="Helical" evidence="1">
    <location>
        <begin position="172"/>
        <end position="194"/>
    </location>
</feature>
<evidence type="ECO:0000256" key="1">
    <source>
        <dbReference type="SAM" id="Phobius"/>
    </source>
</evidence>
<feature type="transmembrane region" description="Helical" evidence="1">
    <location>
        <begin position="269"/>
        <end position="287"/>
    </location>
</feature>
<dbReference type="KEGG" id="ppru:FDP22_10460"/>
<sequence>MTRAELSRLVTGDREADGVVPATGFTALMVGFSSAAMAFLAVAAICLGLAAARLADRWSTEFAHAATVRISGPSAELDARVTAALELLEATPGIVSARALTEGEQRALLTPWLGEGIPFDALPVPRLIEIIESSAGPDRDSLRQHLAGEVPGAIYDDHTRWRRPLLRAAGGMQMLAVVAVTLVVLLMAVMVMLAARSSLAANQSVILTLRLIGAGDAFIMRAFVRRFTLRALAGALTGTVLALIVLFALPGAGREDAFITGLTPTGWGWLMLPMVPFTAAFAAFWSTRWATRYALRQVL</sequence>
<protein>
    <submittedName>
        <fullName evidence="2">Cell division protein FtsX</fullName>
    </submittedName>
</protein>
<dbReference type="GO" id="GO:0032153">
    <property type="term" value="C:cell division site"/>
    <property type="evidence" value="ECO:0007669"/>
    <property type="project" value="TreeGrafter"/>
</dbReference>
<feature type="transmembrane region" description="Helical" evidence="1">
    <location>
        <begin position="27"/>
        <end position="52"/>
    </location>
</feature>
<dbReference type="EMBL" id="CP040818">
    <property type="protein sequence ID" value="QDL92158.1"/>
    <property type="molecule type" value="Genomic_DNA"/>
</dbReference>
<name>A0A5B8FHL2_9RHOB</name>
<evidence type="ECO:0000313" key="2">
    <source>
        <dbReference type="EMBL" id="QDL92158.1"/>
    </source>
</evidence>
<dbReference type="InterPro" id="IPR004513">
    <property type="entry name" value="FtsX"/>
</dbReference>